<reference evidence="10" key="1">
    <citation type="journal article" date="2021" name="Nat. Commun.">
        <title>Genetic determinants of endophytism in the Arabidopsis root mycobiome.</title>
        <authorList>
            <person name="Mesny F."/>
            <person name="Miyauchi S."/>
            <person name="Thiergart T."/>
            <person name="Pickel B."/>
            <person name="Atanasova L."/>
            <person name="Karlsson M."/>
            <person name="Huettel B."/>
            <person name="Barry K.W."/>
            <person name="Haridas S."/>
            <person name="Chen C."/>
            <person name="Bauer D."/>
            <person name="Andreopoulos W."/>
            <person name="Pangilinan J."/>
            <person name="LaButti K."/>
            <person name="Riley R."/>
            <person name="Lipzen A."/>
            <person name="Clum A."/>
            <person name="Drula E."/>
            <person name="Henrissat B."/>
            <person name="Kohler A."/>
            <person name="Grigoriev I.V."/>
            <person name="Martin F.M."/>
            <person name="Hacquard S."/>
        </authorList>
    </citation>
    <scope>NUCLEOTIDE SEQUENCE</scope>
    <source>
        <strain evidence="10">MPI-CAGE-AT-0021</strain>
    </source>
</reference>
<dbReference type="OrthoDB" id="2399539at2759"/>
<keyword evidence="6" id="KW-0539">Nucleus</keyword>
<dbReference type="PANTHER" id="PTHR47338">
    <property type="entry name" value="ZN(II)2CYS6 TRANSCRIPTION FACTOR (EUROFUNG)-RELATED"/>
    <property type="match status" value="1"/>
</dbReference>
<gene>
    <name evidence="10" type="ORF">B0J13DRAFT_478002</name>
</gene>
<dbReference type="Proteomes" id="UP000717696">
    <property type="component" value="Unassembled WGS sequence"/>
</dbReference>
<comment type="caution">
    <text evidence="10">The sequence shown here is derived from an EMBL/GenBank/DDBJ whole genome shotgun (WGS) entry which is preliminary data.</text>
</comment>
<dbReference type="GO" id="GO:0006351">
    <property type="term" value="P:DNA-templated transcription"/>
    <property type="evidence" value="ECO:0007669"/>
    <property type="project" value="InterPro"/>
</dbReference>
<dbReference type="GO" id="GO:0008270">
    <property type="term" value="F:zinc ion binding"/>
    <property type="evidence" value="ECO:0007669"/>
    <property type="project" value="InterPro"/>
</dbReference>
<feature type="domain" description="Xylanolytic transcriptional activator regulatory" evidence="9">
    <location>
        <begin position="169"/>
        <end position="419"/>
    </location>
</feature>
<dbReference type="InterPro" id="IPR007219">
    <property type="entry name" value="XnlR_reg_dom"/>
</dbReference>
<evidence type="ECO:0000256" key="7">
    <source>
        <dbReference type="SAM" id="MobiDB-lite"/>
    </source>
</evidence>
<evidence type="ECO:0000256" key="2">
    <source>
        <dbReference type="ARBA" id="ARBA00006336"/>
    </source>
</evidence>
<keyword evidence="4" id="KW-0805">Transcription regulation</keyword>
<dbReference type="Pfam" id="PF00857">
    <property type="entry name" value="Isochorismatase"/>
    <property type="match status" value="1"/>
</dbReference>
<dbReference type="CDD" id="cd12148">
    <property type="entry name" value="fungal_TF_MHR"/>
    <property type="match status" value="1"/>
</dbReference>
<feature type="region of interest" description="Disordered" evidence="7">
    <location>
        <begin position="79"/>
        <end position="122"/>
    </location>
</feature>
<feature type="region of interest" description="Disordered" evidence="7">
    <location>
        <begin position="578"/>
        <end position="631"/>
    </location>
</feature>
<protein>
    <submittedName>
        <fullName evidence="10">N-carbamoylsarcosine amidase</fullName>
    </submittedName>
</protein>
<dbReference type="SUPFAM" id="SSF52499">
    <property type="entry name" value="Isochorismatase-like hydrolases"/>
    <property type="match status" value="1"/>
</dbReference>
<accession>A0A9P9IXV0</accession>
<dbReference type="EMBL" id="JAGMUU010000014">
    <property type="protein sequence ID" value="KAH7139743.1"/>
    <property type="molecule type" value="Genomic_DNA"/>
</dbReference>
<evidence type="ECO:0000256" key="6">
    <source>
        <dbReference type="ARBA" id="ARBA00023242"/>
    </source>
</evidence>
<dbReference type="InterPro" id="IPR036380">
    <property type="entry name" value="Isochorismatase-like_sf"/>
</dbReference>
<organism evidence="10 11">
    <name type="scientific">Dactylonectria estremocensis</name>
    <dbReference type="NCBI Taxonomy" id="1079267"/>
    <lineage>
        <taxon>Eukaryota</taxon>
        <taxon>Fungi</taxon>
        <taxon>Dikarya</taxon>
        <taxon>Ascomycota</taxon>
        <taxon>Pezizomycotina</taxon>
        <taxon>Sordariomycetes</taxon>
        <taxon>Hypocreomycetidae</taxon>
        <taxon>Hypocreales</taxon>
        <taxon>Nectriaceae</taxon>
        <taxon>Dactylonectria</taxon>
    </lineage>
</organism>
<keyword evidence="11" id="KW-1185">Reference proteome</keyword>
<feature type="compositionally biased region" description="Low complexity" evidence="7">
    <location>
        <begin position="99"/>
        <end position="122"/>
    </location>
</feature>
<keyword evidence="5" id="KW-0804">Transcription</keyword>
<evidence type="ECO:0000256" key="5">
    <source>
        <dbReference type="ARBA" id="ARBA00023163"/>
    </source>
</evidence>
<sequence>MSPTVSQGTAHLARDESQNTGQATAVKRRNPVACRRCRRLRSKCIHRSVDPPCDACRLAGDGAASECYFPRRGEKDLDRQFRRQGVVSSDAGRSGDDNGSSASPGSVPVSRSYPPSIPPSRTSTLVLSGSASKVNRFLMPAPSFNPEQVLPPRDEVIEGCRIFVTSYFQLGFIPKAVFLEGLIRDPASVSTFLLSCMLSISARFTPSLVQRYGSPGNATDYFLDLSRAMVPAEMYQPSLERIQAFFLLAICQWGNGDKDRSSMDMGVAVRMAALLKLHCEESYVLDETCSAEDIVRSESARRVFWMIQSQENLHSGYKTPAPFPLEDITTLLPCSETDFAFGVIPSERAALAGTPSGRANPQQVHSASRCLFATLIQAHGLWGTVARQAGRTGYNVNKVPPWDKESEHRKTISELDNWEQSIPPRHAFSVWNLRGWKSESLHLAYLSVTMVLRLSNIVTRRIYLENMLSALTQMPTGFWEKTANDLFVNVWKLYEQIDAFFTMRAPDEGFPQILVFCVYISGSLASYLWRYPDLCPSLSHKAKTMAQRSLEVLGELHAAWPTSSKWQKGLQQIATPLAVSPADGPDQHMTTPSRGAEQVQETPQGTSTQLSSNHSSRDALGRDSESREPSLTLSESMLGELMHLFPSDNIHLSRLGNVQPGTLSNELFDAELDAFLQGGFHYDLLAVLRCKTIYTPPFAMTTISHPDSDSYAASGYGTVMGWGKRPALLLIDVCKAYWTPGSPLDVTAHKPSAESPEVMKNLLAAARENKIPVYWTAVEFTEPNMEDAGLFWLKAKTLSVWHKDDTRGLNGWADGLVPIEGEPVIKKKYPSGFFGTTLQTELTIKGVDTVVICGVSTSGCVRATTLDALQNGFRPMVVGTACGDRSDEIHNANLFDLNAKYADVVSEAGAVESFKKGWCW</sequence>
<evidence type="ECO:0000259" key="8">
    <source>
        <dbReference type="Pfam" id="PF00857"/>
    </source>
</evidence>
<name>A0A9P9IXV0_9HYPO</name>
<dbReference type="GO" id="GO:0003677">
    <property type="term" value="F:DNA binding"/>
    <property type="evidence" value="ECO:0007669"/>
    <property type="project" value="InterPro"/>
</dbReference>
<evidence type="ECO:0000256" key="1">
    <source>
        <dbReference type="ARBA" id="ARBA00004123"/>
    </source>
</evidence>
<dbReference type="InterPro" id="IPR001138">
    <property type="entry name" value="Zn2Cys6_DnaBD"/>
</dbReference>
<evidence type="ECO:0000259" key="9">
    <source>
        <dbReference type="Pfam" id="PF04082"/>
    </source>
</evidence>
<comment type="similarity">
    <text evidence="2">Belongs to the isochorismatase family.</text>
</comment>
<comment type="subcellular location">
    <subcellularLocation>
        <location evidence="1">Nucleus</location>
    </subcellularLocation>
</comment>
<evidence type="ECO:0000256" key="3">
    <source>
        <dbReference type="ARBA" id="ARBA00022723"/>
    </source>
</evidence>
<dbReference type="PANTHER" id="PTHR47338:SF5">
    <property type="entry name" value="ZN(II)2CYS6 TRANSCRIPTION FACTOR (EUROFUNG)"/>
    <property type="match status" value="1"/>
</dbReference>
<feature type="compositionally biased region" description="Polar residues" evidence="7">
    <location>
        <begin position="588"/>
        <end position="614"/>
    </location>
</feature>
<dbReference type="InterPro" id="IPR050815">
    <property type="entry name" value="TF_fung"/>
</dbReference>
<dbReference type="Gene3D" id="3.40.50.850">
    <property type="entry name" value="Isochorismatase-like"/>
    <property type="match status" value="1"/>
</dbReference>
<evidence type="ECO:0000256" key="4">
    <source>
        <dbReference type="ARBA" id="ARBA00023015"/>
    </source>
</evidence>
<dbReference type="GO" id="GO:0005634">
    <property type="term" value="C:nucleus"/>
    <property type="evidence" value="ECO:0007669"/>
    <property type="project" value="UniProtKB-SubCell"/>
</dbReference>
<dbReference type="Pfam" id="PF04082">
    <property type="entry name" value="Fungal_trans"/>
    <property type="match status" value="1"/>
</dbReference>
<feature type="domain" description="Isochorismatase-like" evidence="8">
    <location>
        <begin position="727"/>
        <end position="906"/>
    </location>
</feature>
<feature type="compositionally biased region" description="Basic and acidic residues" evidence="7">
    <location>
        <begin position="615"/>
        <end position="628"/>
    </location>
</feature>
<evidence type="ECO:0000313" key="10">
    <source>
        <dbReference type="EMBL" id="KAH7139743.1"/>
    </source>
</evidence>
<proteinExistence type="inferred from homology"/>
<evidence type="ECO:0000313" key="11">
    <source>
        <dbReference type="Proteomes" id="UP000717696"/>
    </source>
</evidence>
<dbReference type="AlphaFoldDB" id="A0A9P9IXV0"/>
<dbReference type="GO" id="GO:0000981">
    <property type="term" value="F:DNA-binding transcription factor activity, RNA polymerase II-specific"/>
    <property type="evidence" value="ECO:0007669"/>
    <property type="project" value="InterPro"/>
</dbReference>
<dbReference type="InterPro" id="IPR000868">
    <property type="entry name" value="Isochorismatase-like_dom"/>
</dbReference>
<dbReference type="CDD" id="cd00067">
    <property type="entry name" value="GAL4"/>
    <property type="match status" value="1"/>
</dbReference>
<feature type="region of interest" description="Disordered" evidence="7">
    <location>
        <begin position="1"/>
        <end position="30"/>
    </location>
</feature>
<keyword evidence="3" id="KW-0479">Metal-binding</keyword>